<reference evidence="7" key="3">
    <citation type="submission" date="2018-08" db="EMBL/GenBank/DDBJ databases">
        <title>Leveraging single-cell genomics to expand the Fungal Tree of Life.</title>
        <authorList>
            <consortium name="DOE Joint Genome Institute"/>
            <person name="Ahrendt S.R."/>
            <person name="Quandt C.A."/>
            <person name="Ciobanu D."/>
            <person name="Clum A."/>
            <person name="Salamov A."/>
            <person name="Andreopoulos B."/>
            <person name="Cheng J.-F."/>
            <person name="Woyke T."/>
            <person name="Pelin A."/>
            <person name="Henrissat B."/>
            <person name="Reynolds N."/>
            <person name="Benny G.L."/>
            <person name="Smith M.E."/>
            <person name="James T.Y."/>
            <person name="Grigoriev I.V."/>
        </authorList>
    </citation>
    <scope>NUCLEOTIDE SEQUENCE</scope>
    <source>
        <strain evidence="7">ATCC 52028</strain>
    </source>
</reference>
<dbReference type="GO" id="GO:0005739">
    <property type="term" value="C:mitochondrion"/>
    <property type="evidence" value="ECO:0007669"/>
    <property type="project" value="TreeGrafter"/>
</dbReference>
<sequence length="409" mass="43633">MIACPSLRRAAAWRPLHPILCCSSRCLAVCSRTHASGSPDPLRVVQSKETLPPVVPPTLAGVLATKTSKSHTVRTESRNEYFQDFRRIIVKGGQGGSGVISYLPTQLRGLGPAAGGNGGRGGRIEVIADPAVASLSHLPKHLLGERGEDGRSKEQHGRDAPPTTVRVPVGTVIRAIWELMEPGQKIILSPGGIAGRGNMHFVSHEMSSPQVACHGELPLTMYVTFELKSVADVGLVGLPNAGKSTVLSAVTRAHPKIAPYPFTTLNPYIGTVRFPDGSGFTIADIPGLVAGAAEDKGLGHRFLRHVVRSNVLVYMIDLARGVPEGLRILQDELELYQQGFTRKPSIVIANKCDAFSDPVVGAAVLQRLVDSTSLPVIPISAKEGQNVTTMVAMLRQFVEDAAIARERSA</sequence>
<reference evidence="9 10" key="1">
    <citation type="journal article" date="2018" name="Nat. Microbiol.">
        <title>Leveraging single-cell genomics to expand the fungal tree of life.</title>
        <authorList>
            <person name="Ahrendt S.R."/>
            <person name="Quandt C.A."/>
            <person name="Ciobanu D."/>
            <person name="Clum A."/>
            <person name="Salamov A."/>
            <person name="Andreopoulos B."/>
            <person name="Cheng J.F."/>
            <person name="Woyke T."/>
            <person name="Pelin A."/>
            <person name="Henrissat B."/>
            <person name="Reynolds N.K."/>
            <person name="Benny G.L."/>
            <person name="Smith M.E."/>
            <person name="James T.Y."/>
            <person name="Grigoriev I.V."/>
        </authorList>
    </citation>
    <scope>NUCLEOTIDE SEQUENCE [LARGE SCALE GENOMIC DNA]</scope>
    <source>
        <strain evidence="9 10">ATCC 52028</strain>
    </source>
</reference>
<dbReference type="PANTHER" id="PTHR11702">
    <property type="entry name" value="DEVELOPMENTALLY REGULATED GTP-BINDING PROTEIN-RELATED"/>
    <property type="match status" value="1"/>
</dbReference>
<feature type="compositionally biased region" description="Basic and acidic residues" evidence="4">
    <location>
        <begin position="143"/>
        <end position="159"/>
    </location>
</feature>
<proteinExistence type="inferred from homology"/>
<evidence type="ECO:0000256" key="3">
    <source>
        <dbReference type="ARBA" id="ARBA00023134"/>
    </source>
</evidence>
<dbReference type="Pfam" id="PF01926">
    <property type="entry name" value="MMR_HSR1"/>
    <property type="match status" value="1"/>
</dbReference>
<dbReference type="InterPro" id="IPR045086">
    <property type="entry name" value="OBG_GTPase"/>
</dbReference>
<dbReference type="NCBIfam" id="TIGR02729">
    <property type="entry name" value="Obg_CgtA"/>
    <property type="match status" value="1"/>
</dbReference>
<dbReference type="PRINTS" id="PR00326">
    <property type="entry name" value="GTP1OBG"/>
</dbReference>
<gene>
    <name evidence="7" type="ORF">CAUPRSCDRAFT_6717</name>
    <name evidence="8" type="ORF">CXG81DRAFT_14862</name>
</gene>
<dbReference type="Gene3D" id="2.70.210.12">
    <property type="entry name" value="GTP1/OBG domain"/>
    <property type="match status" value="1"/>
</dbReference>
<evidence type="ECO:0000256" key="4">
    <source>
        <dbReference type="SAM" id="MobiDB-lite"/>
    </source>
</evidence>
<comment type="similarity">
    <text evidence="1">Belongs to the TRAFAC class OBG-HflX-like GTPase superfamily. OBG GTPase family.</text>
</comment>
<dbReference type="InterPro" id="IPR006169">
    <property type="entry name" value="GTP1_OBG_dom"/>
</dbReference>
<dbReference type="InterPro" id="IPR031167">
    <property type="entry name" value="G_OBG"/>
</dbReference>
<dbReference type="GO" id="GO:0000287">
    <property type="term" value="F:magnesium ion binding"/>
    <property type="evidence" value="ECO:0007669"/>
    <property type="project" value="InterPro"/>
</dbReference>
<dbReference type="Pfam" id="PF01018">
    <property type="entry name" value="GTP1_OBG"/>
    <property type="match status" value="1"/>
</dbReference>
<evidence type="ECO:0000313" key="9">
    <source>
        <dbReference type="Proteomes" id="UP000268535"/>
    </source>
</evidence>
<organism evidence="7 9">
    <name type="scientific">Caulochytrium protostelioides</name>
    <dbReference type="NCBI Taxonomy" id="1555241"/>
    <lineage>
        <taxon>Eukaryota</taxon>
        <taxon>Fungi</taxon>
        <taxon>Fungi incertae sedis</taxon>
        <taxon>Chytridiomycota</taxon>
        <taxon>Chytridiomycota incertae sedis</taxon>
        <taxon>Chytridiomycetes</taxon>
        <taxon>Caulochytriales</taxon>
        <taxon>Caulochytriaceae</taxon>
        <taxon>Caulochytrium</taxon>
    </lineage>
</organism>
<dbReference type="PROSITE" id="PS51883">
    <property type="entry name" value="OBG"/>
    <property type="match status" value="1"/>
</dbReference>
<evidence type="ECO:0000256" key="2">
    <source>
        <dbReference type="ARBA" id="ARBA00022741"/>
    </source>
</evidence>
<dbReference type="PROSITE" id="PS51710">
    <property type="entry name" value="G_OBG"/>
    <property type="match status" value="1"/>
</dbReference>
<dbReference type="EMBL" id="ML009322">
    <property type="protein sequence ID" value="RKO97299.1"/>
    <property type="molecule type" value="Genomic_DNA"/>
</dbReference>
<dbReference type="Proteomes" id="UP000268535">
    <property type="component" value="Unassembled WGS sequence"/>
</dbReference>
<dbReference type="SUPFAM" id="SSF82051">
    <property type="entry name" value="Obg GTP-binding protein N-terminal domain"/>
    <property type="match status" value="1"/>
</dbReference>
<feature type="domain" description="OBG-type G" evidence="5">
    <location>
        <begin position="231"/>
        <end position="399"/>
    </location>
</feature>
<keyword evidence="10" id="KW-1185">Reference proteome</keyword>
<dbReference type="GO" id="GO:0042254">
    <property type="term" value="P:ribosome biogenesis"/>
    <property type="evidence" value="ECO:0007669"/>
    <property type="project" value="UniProtKB-UniRule"/>
</dbReference>
<feature type="region of interest" description="Disordered" evidence="4">
    <location>
        <begin position="143"/>
        <end position="165"/>
    </location>
</feature>
<reference evidence="8" key="2">
    <citation type="submission" date="2018-04" db="EMBL/GenBank/DDBJ databases">
        <title>Leveraging single-cell genomics to expand the Fungal Tree of Life.</title>
        <authorList>
            <consortium name="DOE Joint Genome Institute"/>
            <person name="Ahrendt S.R."/>
            <person name="Quandt C.A."/>
            <person name="Ciobanu D."/>
            <person name="Clum A."/>
            <person name="Salamov A."/>
            <person name="Andreopoulos B."/>
            <person name="Cheng J.-F."/>
            <person name="Woyke T."/>
            <person name="Pelin A."/>
            <person name="Henrissat B."/>
            <person name="Benny G.L."/>
            <person name="Smith M.E."/>
            <person name="James T.Y."/>
            <person name="Grigoriev I.V."/>
        </authorList>
    </citation>
    <scope>NUCLEOTIDE SEQUENCE</scope>
    <source>
        <strain evidence="8">ATCC 52028</strain>
    </source>
</reference>
<dbReference type="PANTHER" id="PTHR11702:SF31">
    <property type="entry name" value="MITOCHONDRIAL RIBOSOME-ASSOCIATED GTPASE 2"/>
    <property type="match status" value="1"/>
</dbReference>
<accession>A0A4P9WVF0</accession>
<dbReference type="STRING" id="1555241.A0A4P9WVF0"/>
<dbReference type="Gene3D" id="3.40.50.300">
    <property type="entry name" value="P-loop containing nucleotide triphosphate hydrolases"/>
    <property type="match status" value="1"/>
</dbReference>
<evidence type="ECO:0000259" key="5">
    <source>
        <dbReference type="PROSITE" id="PS51710"/>
    </source>
</evidence>
<dbReference type="InterPro" id="IPR027417">
    <property type="entry name" value="P-loop_NTPase"/>
</dbReference>
<keyword evidence="2" id="KW-0547">Nucleotide-binding</keyword>
<evidence type="ECO:0000256" key="1">
    <source>
        <dbReference type="ARBA" id="ARBA00007699"/>
    </source>
</evidence>
<dbReference type="GO" id="GO:0003924">
    <property type="term" value="F:GTPase activity"/>
    <property type="evidence" value="ECO:0007669"/>
    <property type="project" value="InterPro"/>
</dbReference>
<dbReference type="InterPro" id="IPR036726">
    <property type="entry name" value="GTP1_OBG_dom_sf"/>
</dbReference>
<dbReference type="InterPro" id="IPR006073">
    <property type="entry name" value="GTP-bd"/>
</dbReference>
<dbReference type="AlphaFoldDB" id="A0A4P9WVF0"/>
<evidence type="ECO:0000313" key="8">
    <source>
        <dbReference type="EMBL" id="RKO99184.1"/>
    </source>
</evidence>
<dbReference type="EMBL" id="ML014310">
    <property type="protein sequence ID" value="RKO99184.1"/>
    <property type="molecule type" value="Genomic_DNA"/>
</dbReference>
<dbReference type="FunFam" id="2.70.210.12:FF:000001">
    <property type="entry name" value="GTPase Obg"/>
    <property type="match status" value="1"/>
</dbReference>
<evidence type="ECO:0000313" key="10">
    <source>
        <dbReference type="Proteomes" id="UP000274922"/>
    </source>
</evidence>
<name>A0A4P9WVF0_9FUNG</name>
<evidence type="ECO:0000313" key="7">
    <source>
        <dbReference type="EMBL" id="RKO97299.1"/>
    </source>
</evidence>
<dbReference type="Proteomes" id="UP000274922">
    <property type="component" value="Unassembled WGS sequence"/>
</dbReference>
<dbReference type="SUPFAM" id="SSF52540">
    <property type="entry name" value="P-loop containing nucleoside triphosphate hydrolases"/>
    <property type="match status" value="1"/>
</dbReference>
<dbReference type="GO" id="GO:0005525">
    <property type="term" value="F:GTP binding"/>
    <property type="evidence" value="ECO:0007669"/>
    <property type="project" value="UniProtKB-KW"/>
</dbReference>
<feature type="domain" description="Obg" evidence="6">
    <location>
        <begin position="80"/>
        <end position="230"/>
    </location>
</feature>
<evidence type="ECO:0000259" key="6">
    <source>
        <dbReference type="PROSITE" id="PS51883"/>
    </source>
</evidence>
<keyword evidence="3" id="KW-0342">GTP-binding</keyword>
<dbReference type="InterPro" id="IPR014100">
    <property type="entry name" value="GTP-bd_Obg/CgtA"/>
</dbReference>
<dbReference type="OrthoDB" id="347018at2759"/>
<protein>
    <submittedName>
        <fullName evidence="7">GTP-binding protein Obg/CgtA</fullName>
    </submittedName>
</protein>
<dbReference type="CDD" id="cd01898">
    <property type="entry name" value="Obg"/>
    <property type="match status" value="1"/>
</dbReference>